<organism evidence="2 3">
    <name type="scientific">Hyalella azteca</name>
    <name type="common">Amphipod</name>
    <dbReference type="NCBI Taxonomy" id="294128"/>
    <lineage>
        <taxon>Eukaryota</taxon>
        <taxon>Metazoa</taxon>
        <taxon>Ecdysozoa</taxon>
        <taxon>Arthropoda</taxon>
        <taxon>Crustacea</taxon>
        <taxon>Multicrustacea</taxon>
        <taxon>Malacostraca</taxon>
        <taxon>Eumalacostraca</taxon>
        <taxon>Peracarida</taxon>
        <taxon>Amphipoda</taxon>
        <taxon>Senticaudata</taxon>
        <taxon>Talitrida</taxon>
        <taxon>Talitroidea</taxon>
        <taxon>Hyalellidae</taxon>
        <taxon>Hyalella</taxon>
    </lineage>
</organism>
<keyword evidence="2" id="KW-1185">Reference proteome</keyword>
<feature type="region of interest" description="Disordered" evidence="1">
    <location>
        <begin position="242"/>
        <end position="262"/>
    </location>
</feature>
<proteinExistence type="predicted"/>
<evidence type="ECO:0000313" key="2">
    <source>
        <dbReference type="Proteomes" id="UP000694843"/>
    </source>
</evidence>
<evidence type="ECO:0000313" key="3">
    <source>
        <dbReference type="RefSeq" id="XP_047738463.1"/>
    </source>
</evidence>
<dbReference type="Proteomes" id="UP000694843">
    <property type="component" value="Unplaced"/>
</dbReference>
<gene>
    <name evidence="3" type="primary">LOC125178534</name>
</gene>
<dbReference type="RefSeq" id="XP_047738463.1">
    <property type="nucleotide sequence ID" value="XM_047882507.1"/>
</dbReference>
<sequence length="262" mass="27243">MALRARGAWGCACCVVRDNAACITHVLMALVCQDPQASELQLQPSSVAEQDELQRLAQLYSLHLRVAEEPPDASQQHPAPANSCFVTKTRNTTTTQQQQQCLSPSSFPSLALHTSFSAASSPAGGAASQSFSSLVHCSQSPSQLPPALQALSQEAISCSDPAGASNTSFPWGLPTPLSDVTKKRRKVPTSPSFVYSFNSPPGGGGCNIAGGSHALLSEGATLVQASSLPAPPPPAVEDAVMLDQTERLEGGPYQDGEDAMAS</sequence>
<evidence type="ECO:0000256" key="1">
    <source>
        <dbReference type="SAM" id="MobiDB-lite"/>
    </source>
</evidence>
<protein>
    <submittedName>
        <fullName evidence="3">Uncharacterized protein LOC125178534</fullName>
    </submittedName>
</protein>
<dbReference type="AlphaFoldDB" id="A0A979FN37"/>
<dbReference type="GeneID" id="125178534"/>
<name>A0A979FN37_HYAAZ</name>
<reference evidence="3" key="1">
    <citation type="submission" date="2025-08" db="UniProtKB">
        <authorList>
            <consortium name="RefSeq"/>
        </authorList>
    </citation>
    <scope>IDENTIFICATION</scope>
    <source>
        <tissue evidence="3">Whole organism</tissue>
    </source>
</reference>
<dbReference type="OrthoDB" id="10514098at2759"/>
<accession>A0A979FN37</accession>
<dbReference type="KEGG" id="hazt:125178534"/>